<dbReference type="SMART" id="SM00355">
    <property type="entry name" value="ZnF_C2H2"/>
    <property type="match status" value="1"/>
</dbReference>
<evidence type="ECO:0000256" key="2">
    <source>
        <dbReference type="ARBA" id="ARBA00022723"/>
    </source>
</evidence>
<organism evidence="10 11">
    <name type="scientific">Heracleum sosnowskyi</name>
    <dbReference type="NCBI Taxonomy" id="360622"/>
    <lineage>
        <taxon>Eukaryota</taxon>
        <taxon>Viridiplantae</taxon>
        <taxon>Streptophyta</taxon>
        <taxon>Embryophyta</taxon>
        <taxon>Tracheophyta</taxon>
        <taxon>Spermatophyta</taxon>
        <taxon>Magnoliopsida</taxon>
        <taxon>eudicotyledons</taxon>
        <taxon>Gunneridae</taxon>
        <taxon>Pentapetalae</taxon>
        <taxon>asterids</taxon>
        <taxon>campanulids</taxon>
        <taxon>Apiales</taxon>
        <taxon>Apiaceae</taxon>
        <taxon>Apioideae</taxon>
        <taxon>apioid superclade</taxon>
        <taxon>Tordylieae</taxon>
        <taxon>Tordyliinae</taxon>
        <taxon>Heracleum</taxon>
    </lineage>
</organism>
<evidence type="ECO:0000256" key="7">
    <source>
        <dbReference type="ARBA" id="ARBA00023242"/>
    </source>
</evidence>
<evidence type="ECO:0000256" key="4">
    <source>
        <dbReference type="ARBA" id="ARBA00022833"/>
    </source>
</evidence>
<evidence type="ECO:0000256" key="1">
    <source>
        <dbReference type="ARBA" id="ARBA00004123"/>
    </source>
</evidence>
<evidence type="ECO:0000256" key="6">
    <source>
        <dbReference type="ARBA" id="ARBA00023163"/>
    </source>
</evidence>
<feature type="domain" description="C2H2-type" evidence="9">
    <location>
        <begin position="73"/>
        <end position="100"/>
    </location>
</feature>
<evidence type="ECO:0000313" key="11">
    <source>
        <dbReference type="Proteomes" id="UP001237642"/>
    </source>
</evidence>
<dbReference type="InterPro" id="IPR052426">
    <property type="entry name" value="Plant_dev_regulator"/>
</dbReference>
<keyword evidence="4" id="KW-0862">Zinc</keyword>
<keyword evidence="2" id="KW-0479">Metal-binding</keyword>
<dbReference type="PANTHER" id="PTHR45801">
    <property type="entry name" value="OS07G0101800 PROTEIN"/>
    <property type="match status" value="1"/>
</dbReference>
<keyword evidence="11" id="KW-1185">Reference proteome</keyword>
<sequence>MASEFGLLSLTPLQKQLSHEKQVAITPNDGCAWMWNSNQQPLGNQADDDSWEVRAFEQDTNNAMGTTWPPRSYTCTFCRREFRSAQALGGHMNVHRRDRARLLQTPPPPCSAVTTSMGAVIMNSNYHQELAANGGVCLIYSLPNPNAVFSPTTVNHSVSTSKILSVSPYPTNFILPKFLPPSSIDFPVGPSVNSSLNHSSITEHSTSAVNNNFNEDSCLIYNNKKDCDEIEMEIDLELRLGRGSRPC</sequence>
<evidence type="ECO:0000256" key="5">
    <source>
        <dbReference type="ARBA" id="ARBA00023015"/>
    </source>
</evidence>
<dbReference type="SUPFAM" id="SSF57667">
    <property type="entry name" value="beta-beta-alpha zinc fingers"/>
    <property type="match status" value="1"/>
</dbReference>
<keyword evidence="5" id="KW-0805">Transcription regulation</keyword>
<dbReference type="Pfam" id="PF13912">
    <property type="entry name" value="zf-C2H2_6"/>
    <property type="match status" value="1"/>
</dbReference>
<dbReference type="EMBL" id="JAUIZM010000011">
    <property type="protein sequence ID" value="KAK1356554.1"/>
    <property type="molecule type" value="Genomic_DNA"/>
</dbReference>
<evidence type="ECO:0000313" key="10">
    <source>
        <dbReference type="EMBL" id="KAK1356554.1"/>
    </source>
</evidence>
<accession>A0AAD8M1R5</accession>
<dbReference type="PROSITE" id="PS50157">
    <property type="entry name" value="ZINC_FINGER_C2H2_2"/>
    <property type="match status" value="1"/>
</dbReference>
<protein>
    <submittedName>
        <fullName evidence="10">Transcriptional regulator RABBIT EARS</fullName>
    </submittedName>
</protein>
<dbReference type="AlphaFoldDB" id="A0AAD8M1R5"/>
<reference evidence="10" key="2">
    <citation type="submission" date="2023-05" db="EMBL/GenBank/DDBJ databases">
        <authorList>
            <person name="Schelkunov M.I."/>
        </authorList>
    </citation>
    <scope>NUCLEOTIDE SEQUENCE</scope>
    <source>
        <strain evidence="10">Hsosn_3</strain>
        <tissue evidence="10">Leaf</tissue>
    </source>
</reference>
<dbReference type="PANTHER" id="PTHR45801:SF107">
    <property type="entry name" value="TRANSCRIPTIONAL REGULATOR SUPERMAN-LIKE"/>
    <property type="match status" value="1"/>
</dbReference>
<comment type="caution">
    <text evidence="10">The sequence shown here is derived from an EMBL/GenBank/DDBJ whole genome shotgun (WGS) entry which is preliminary data.</text>
</comment>
<reference evidence="10" key="1">
    <citation type="submission" date="2023-02" db="EMBL/GenBank/DDBJ databases">
        <title>Genome of toxic invasive species Heracleum sosnowskyi carries increased number of genes despite the absence of recent whole-genome duplications.</title>
        <authorList>
            <person name="Schelkunov M."/>
            <person name="Shtratnikova V."/>
            <person name="Makarenko M."/>
            <person name="Klepikova A."/>
            <person name="Omelchenko D."/>
            <person name="Novikova G."/>
            <person name="Obukhova E."/>
            <person name="Bogdanov V."/>
            <person name="Penin A."/>
            <person name="Logacheva M."/>
        </authorList>
    </citation>
    <scope>NUCLEOTIDE SEQUENCE</scope>
    <source>
        <strain evidence="10">Hsosn_3</strain>
        <tissue evidence="10">Leaf</tissue>
    </source>
</reference>
<evidence type="ECO:0000259" key="9">
    <source>
        <dbReference type="PROSITE" id="PS50157"/>
    </source>
</evidence>
<proteinExistence type="predicted"/>
<dbReference type="GO" id="GO:0005634">
    <property type="term" value="C:nucleus"/>
    <property type="evidence" value="ECO:0007669"/>
    <property type="project" value="UniProtKB-SubCell"/>
</dbReference>
<keyword evidence="3 8" id="KW-0863">Zinc-finger</keyword>
<dbReference type="GO" id="GO:0008270">
    <property type="term" value="F:zinc ion binding"/>
    <property type="evidence" value="ECO:0007669"/>
    <property type="project" value="UniProtKB-KW"/>
</dbReference>
<gene>
    <name evidence="10" type="ORF">POM88_049810</name>
</gene>
<evidence type="ECO:0000256" key="3">
    <source>
        <dbReference type="ARBA" id="ARBA00022771"/>
    </source>
</evidence>
<keyword evidence="6" id="KW-0804">Transcription</keyword>
<dbReference type="InterPro" id="IPR036236">
    <property type="entry name" value="Znf_C2H2_sf"/>
</dbReference>
<dbReference type="InterPro" id="IPR013087">
    <property type="entry name" value="Znf_C2H2_type"/>
</dbReference>
<comment type="subcellular location">
    <subcellularLocation>
        <location evidence="1">Nucleus</location>
    </subcellularLocation>
</comment>
<dbReference type="Proteomes" id="UP001237642">
    <property type="component" value="Unassembled WGS sequence"/>
</dbReference>
<dbReference type="PROSITE" id="PS00028">
    <property type="entry name" value="ZINC_FINGER_C2H2_1"/>
    <property type="match status" value="1"/>
</dbReference>
<evidence type="ECO:0000256" key="8">
    <source>
        <dbReference type="PROSITE-ProRule" id="PRU00042"/>
    </source>
</evidence>
<name>A0AAD8M1R5_9APIA</name>
<keyword evidence="7" id="KW-0539">Nucleus</keyword>